<reference evidence="1" key="1">
    <citation type="journal article" date="2023" name="Mol. Phylogenet. Evol.">
        <title>Genome-scale phylogeny and comparative genomics of the fungal order Sordariales.</title>
        <authorList>
            <person name="Hensen N."/>
            <person name="Bonometti L."/>
            <person name="Westerberg I."/>
            <person name="Brannstrom I.O."/>
            <person name="Guillou S."/>
            <person name="Cros-Aarteil S."/>
            <person name="Calhoun S."/>
            <person name="Haridas S."/>
            <person name="Kuo A."/>
            <person name="Mondo S."/>
            <person name="Pangilinan J."/>
            <person name="Riley R."/>
            <person name="LaButti K."/>
            <person name="Andreopoulos B."/>
            <person name="Lipzen A."/>
            <person name="Chen C."/>
            <person name="Yan M."/>
            <person name="Daum C."/>
            <person name="Ng V."/>
            <person name="Clum A."/>
            <person name="Steindorff A."/>
            <person name="Ohm R.A."/>
            <person name="Martin F."/>
            <person name="Silar P."/>
            <person name="Natvig D.O."/>
            <person name="Lalanne C."/>
            <person name="Gautier V."/>
            <person name="Ament-Velasquez S.L."/>
            <person name="Kruys A."/>
            <person name="Hutchinson M.I."/>
            <person name="Powell A.J."/>
            <person name="Barry K."/>
            <person name="Miller A.N."/>
            <person name="Grigoriev I.V."/>
            <person name="Debuchy R."/>
            <person name="Gladieux P."/>
            <person name="Hiltunen Thoren M."/>
            <person name="Johannesson H."/>
        </authorList>
    </citation>
    <scope>NUCLEOTIDE SEQUENCE</scope>
    <source>
        <strain evidence="1">CBS 757.83</strain>
    </source>
</reference>
<dbReference type="Proteomes" id="UP001305647">
    <property type="component" value="Unassembled WGS sequence"/>
</dbReference>
<protein>
    <submittedName>
        <fullName evidence="1">Uncharacterized protein</fullName>
    </submittedName>
</protein>
<evidence type="ECO:0000313" key="2">
    <source>
        <dbReference type="Proteomes" id="UP001305647"/>
    </source>
</evidence>
<keyword evidence="2" id="KW-1185">Reference proteome</keyword>
<dbReference type="AlphaFoldDB" id="A0AAN6PW90"/>
<accession>A0AAN6PW90</accession>
<comment type="caution">
    <text evidence="1">The sequence shown here is derived from an EMBL/GenBank/DDBJ whole genome shotgun (WGS) entry which is preliminary data.</text>
</comment>
<organism evidence="1 2">
    <name type="scientific">Parathielavia hyrcaniae</name>
    <dbReference type="NCBI Taxonomy" id="113614"/>
    <lineage>
        <taxon>Eukaryota</taxon>
        <taxon>Fungi</taxon>
        <taxon>Dikarya</taxon>
        <taxon>Ascomycota</taxon>
        <taxon>Pezizomycotina</taxon>
        <taxon>Sordariomycetes</taxon>
        <taxon>Sordariomycetidae</taxon>
        <taxon>Sordariales</taxon>
        <taxon>Chaetomiaceae</taxon>
        <taxon>Parathielavia</taxon>
    </lineage>
</organism>
<sequence>MEGGSCTLGLGCFFFCCPVLDCLVVCSYHCMVLVISFLNDRLVQPIHSSSSSSRNPASLFNNLLLYHLRCFVSASGGLTRQKFYYNLVLLLGVSVLLD</sequence>
<name>A0AAN6PW90_9PEZI</name>
<dbReference type="EMBL" id="MU863654">
    <property type="protein sequence ID" value="KAK4098948.1"/>
    <property type="molecule type" value="Genomic_DNA"/>
</dbReference>
<gene>
    <name evidence="1" type="ORF">N658DRAFT_208062</name>
</gene>
<reference evidence="1" key="2">
    <citation type="submission" date="2023-05" db="EMBL/GenBank/DDBJ databases">
        <authorList>
            <consortium name="Lawrence Berkeley National Laboratory"/>
            <person name="Steindorff A."/>
            <person name="Hensen N."/>
            <person name="Bonometti L."/>
            <person name="Westerberg I."/>
            <person name="Brannstrom I.O."/>
            <person name="Guillou S."/>
            <person name="Cros-Aarteil S."/>
            <person name="Calhoun S."/>
            <person name="Haridas S."/>
            <person name="Kuo A."/>
            <person name="Mondo S."/>
            <person name="Pangilinan J."/>
            <person name="Riley R."/>
            <person name="Labutti K."/>
            <person name="Andreopoulos B."/>
            <person name="Lipzen A."/>
            <person name="Chen C."/>
            <person name="Yanf M."/>
            <person name="Daum C."/>
            <person name="Ng V."/>
            <person name="Clum A."/>
            <person name="Ohm R."/>
            <person name="Martin F."/>
            <person name="Silar P."/>
            <person name="Natvig D."/>
            <person name="Lalanne C."/>
            <person name="Gautier V."/>
            <person name="Ament-Velasquez S.L."/>
            <person name="Kruys A."/>
            <person name="Hutchinson M.I."/>
            <person name="Powell A.J."/>
            <person name="Barry K."/>
            <person name="Miller A.N."/>
            <person name="Grigoriev I.V."/>
            <person name="Debuchy R."/>
            <person name="Gladieux P."/>
            <person name="Thoren M.H."/>
            <person name="Johannesson H."/>
        </authorList>
    </citation>
    <scope>NUCLEOTIDE SEQUENCE</scope>
    <source>
        <strain evidence="1">CBS 757.83</strain>
    </source>
</reference>
<proteinExistence type="predicted"/>
<evidence type="ECO:0000313" key="1">
    <source>
        <dbReference type="EMBL" id="KAK4098948.1"/>
    </source>
</evidence>